<dbReference type="Proteomes" id="UP000004947">
    <property type="component" value="Unassembled WGS sequence"/>
</dbReference>
<evidence type="ECO:0000256" key="3">
    <source>
        <dbReference type="ARBA" id="ARBA00022692"/>
    </source>
</evidence>
<dbReference type="PANTHER" id="PTHR32196">
    <property type="entry name" value="ABC TRANSPORTER PERMEASE PROTEIN YPHD-RELATED-RELATED"/>
    <property type="match status" value="1"/>
</dbReference>
<keyword evidence="5 6" id="KW-0472">Membrane</keyword>
<dbReference type="OrthoDB" id="9813906at2"/>
<evidence type="ECO:0000256" key="6">
    <source>
        <dbReference type="SAM" id="Phobius"/>
    </source>
</evidence>
<name>A6DRX9_9BACT</name>
<dbReference type="CDD" id="cd06579">
    <property type="entry name" value="TM_PBP1_transp_AraH_like"/>
    <property type="match status" value="1"/>
</dbReference>
<feature type="transmembrane region" description="Helical" evidence="6">
    <location>
        <begin position="182"/>
        <end position="206"/>
    </location>
</feature>
<evidence type="ECO:0000256" key="4">
    <source>
        <dbReference type="ARBA" id="ARBA00022989"/>
    </source>
</evidence>
<dbReference type="AlphaFoldDB" id="A6DRX9"/>
<dbReference type="Pfam" id="PF02653">
    <property type="entry name" value="BPD_transp_2"/>
    <property type="match status" value="1"/>
</dbReference>
<dbReference type="STRING" id="313628.LNTAR_08026"/>
<organism evidence="7 8">
    <name type="scientific">Lentisphaera araneosa HTCC2155</name>
    <dbReference type="NCBI Taxonomy" id="313628"/>
    <lineage>
        <taxon>Bacteria</taxon>
        <taxon>Pseudomonadati</taxon>
        <taxon>Lentisphaerota</taxon>
        <taxon>Lentisphaeria</taxon>
        <taxon>Lentisphaerales</taxon>
        <taxon>Lentisphaeraceae</taxon>
        <taxon>Lentisphaera</taxon>
    </lineage>
</organism>
<accession>A6DRX9</accession>
<evidence type="ECO:0000256" key="2">
    <source>
        <dbReference type="ARBA" id="ARBA00022475"/>
    </source>
</evidence>
<keyword evidence="8" id="KW-1185">Reference proteome</keyword>
<feature type="transmembrane region" description="Helical" evidence="6">
    <location>
        <begin position="12"/>
        <end position="34"/>
    </location>
</feature>
<keyword evidence="4 6" id="KW-1133">Transmembrane helix</keyword>
<evidence type="ECO:0000313" key="8">
    <source>
        <dbReference type="Proteomes" id="UP000004947"/>
    </source>
</evidence>
<proteinExistence type="predicted"/>
<feature type="transmembrane region" description="Helical" evidence="6">
    <location>
        <begin position="46"/>
        <end position="65"/>
    </location>
</feature>
<gene>
    <name evidence="7" type="ORF">LNTAR_08026</name>
</gene>
<feature type="transmembrane region" description="Helical" evidence="6">
    <location>
        <begin position="72"/>
        <end position="92"/>
    </location>
</feature>
<keyword evidence="3 6" id="KW-0812">Transmembrane</keyword>
<comment type="subcellular location">
    <subcellularLocation>
        <location evidence="1">Cell membrane</location>
        <topology evidence="1">Multi-pass membrane protein</topology>
    </subcellularLocation>
</comment>
<dbReference type="EMBL" id="ABCK01000027">
    <property type="protein sequence ID" value="EDM25554.1"/>
    <property type="molecule type" value="Genomic_DNA"/>
</dbReference>
<sequence length="342" mass="37023">MNQFLKSHRKEVGMTILLIILCIWTAVGSGGRFLSPINVSNLLRQVGLFGIFSMGMGLVIISAGIDLSVGSLMSLLGVIFFYTLTGDSPVIWIPELSWPLGLALVLGVSLFVGFVYGLLIGKFKMQAFIITLCGLLSYRGLSRYIAEDTSVGYIDAKQNLDFLYNACAGTISMGFVKVPMAFIYMLIIAAIMIVVLHKSVFGRYLYAVGRNEEATKYSGINTNKIIIAVYMISCLLTAFSAILFAFYTSSITPSVHANFYELYAIAAAVLGGCSLRGGEGSIYGIIVGTVILLVIQNMINLLGYPSSLADAITGLVIFFGVLSDEVLSDKIMGFFKRKPTKA</sequence>
<dbReference type="GO" id="GO:0005886">
    <property type="term" value="C:plasma membrane"/>
    <property type="evidence" value="ECO:0007669"/>
    <property type="project" value="UniProtKB-SubCell"/>
</dbReference>
<evidence type="ECO:0000256" key="5">
    <source>
        <dbReference type="ARBA" id="ARBA00023136"/>
    </source>
</evidence>
<feature type="transmembrane region" description="Helical" evidence="6">
    <location>
        <begin position="98"/>
        <end position="120"/>
    </location>
</feature>
<feature type="transmembrane region" description="Helical" evidence="6">
    <location>
        <begin position="282"/>
        <end position="302"/>
    </location>
</feature>
<dbReference type="InterPro" id="IPR001851">
    <property type="entry name" value="ABC_transp_permease"/>
</dbReference>
<evidence type="ECO:0000256" key="1">
    <source>
        <dbReference type="ARBA" id="ARBA00004651"/>
    </source>
</evidence>
<dbReference type="eggNOG" id="COG1172">
    <property type="taxonomic scope" value="Bacteria"/>
</dbReference>
<evidence type="ECO:0000313" key="7">
    <source>
        <dbReference type="EMBL" id="EDM25554.1"/>
    </source>
</evidence>
<feature type="transmembrane region" description="Helical" evidence="6">
    <location>
        <begin position="259"/>
        <end position="275"/>
    </location>
</feature>
<dbReference type="RefSeq" id="WP_007280597.1">
    <property type="nucleotide sequence ID" value="NZ_ABCK01000027.1"/>
</dbReference>
<dbReference type="GO" id="GO:0022857">
    <property type="term" value="F:transmembrane transporter activity"/>
    <property type="evidence" value="ECO:0007669"/>
    <property type="project" value="InterPro"/>
</dbReference>
<keyword evidence="2" id="KW-1003">Cell membrane</keyword>
<comment type="caution">
    <text evidence="7">The sequence shown here is derived from an EMBL/GenBank/DDBJ whole genome shotgun (WGS) entry which is preliminary data.</text>
</comment>
<dbReference type="PANTHER" id="PTHR32196:SF15">
    <property type="entry name" value="SUGAR ABC TRANSPORTER PERMEASE PROTEIN"/>
    <property type="match status" value="1"/>
</dbReference>
<reference evidence="7 8" key="1">
    <citation type="journal article" date="2010" name="J. Bacteriol.">
        <title>Genome sequence of Lentisphaera araneosa HTCC2155T, the type species of the order Lentisphaerales in the phylum Lentisphaerae.</title>
        <authorList>
            <person name="Thrash J.C."/>
            <person name="Cho J.C."/>
            <person name="Vergin K.L."/>
            <person name="Morris R.M."/>
            <person name="Giovannoni S.J."/>
        </authorList>
    </citation>
    <scope>NUCLEOTIDE SEQUENCE [LARGE SCALE GENOMIC DNA]</scope>
    <source>
        <strain evidence="7 8">HTCC2155</strain>
    </source>
</reference>
<protein>
    <submittedName>
        <fullName evidence="7">Sugar ABC transporter permease protein</fullName>
    </submittedName>
</protein>
<feature type="transmembrane region" description="Helical" evidence="6">
    <location>
        <begin position="227"/>
        <end position="247"/>
    </location>
</feature>